<dbReference type="EMBL" id="CP095848">
    <property type="protein sequence ID" value="UPL49534.1"/>
    <property type="molecule type" value="Genomic_DNA"/>
</dbReference>
<gene>
    <name evidence="3" type="ORF">MWH26_01170</name>
</gene>
<reference evidence="3 4" key="1">
    <citation type="submission" date="2022-04" db="EMBL/GenBank/DDBJ databases">
        <title>Hymenobacter sp. isolated from the air.</title>
        <authorList>
            <person name="Won M."/>
            <person name="Lee C.-M."/>
            <person name="Woen H.-Y."/>
            <person name="Kwon S.-W."/>
        </authorList>
    </citation>
    <scope>NUCLEOTIDE SEQUENCE [LARGE SCALE GENOMIC DNA]</scope>
    <source>
        <strain evidence="4">5516 S-25</strain>
    </source>
</reference>
<dbReference type="NCBIfam" id="TIGR04183">
    <property type="entry name" value="Por_Secre_tail"/>
    <property type="match status" value="1"/>
</dbReference>
<accession>A0ABY4JCB6</accession>
<dbReference type="CDD" id="cd00063">
    <property type="entry name" value="FN3"/>
    <property type="match status" value="1"/>
</dbReference>
<dbReference type="SUPFAM" id="SSF49265">
    <property type="entry name" value="Fibronectin type III"/>
    <property type="match status" value="1"/>
</dbReference>
<feature type="signal peptide" evidence="1">
    <location>
        <begin position="1"/>
        <end position="29"/>
    </location>
</feature>
<dbReference type="Proteomes" id="UP000829647">
    <property type="component" value="Chromosome"/>
</dbReference>
<dbReference type="PROSITE" id="PS50853">
    <property type="entry name" value="FN3"/>
    <property type="match status" value="1"/>
</dbReference>
<evidence type="ECO:0000313" key="4">
    <source>
        <dbReference type="Proteomes" id="UP000829647"/>
    </source>
</evidence>
<dbReference type="Pfam" id="PF18962">
    <property type="entry name" value="Por_Secre_tail"/>
    <property type="match status" value="1"/>
</dbReference>
<proteinExistence type="predicted"/>
<sequence>MSKFYPNLLTAKKLAFAALLSVSTLSAQAQFAYTTLSSLSGQGTYTDLASTGTVIATPNTDDANSAATPIGFSFQYNGQTFTDFVLNTNGYLKLGTTAPIAPYYYDGPQSPFKGPLDNDAETNLILPFNLDLEGSATTEYRVFTTGTAPNRICTIQWKDVSDKALGSVTKQYATANFQVKLYETLNRVDFVYGTFTANPNATDALRTAAVGLKGSGPAPGQALVVRKTSTTAWASATFLAGNYIGDVFNVRSTSRPTSGFIYRFSASQPQDASVQTIHTLGKLATPYSLPHSVAAAIQNRGLNTLTNVPVTLTVAGANTFTSTKTVAILTPGAIATVTFDPYPATLTPGTNNLTVAVANDDNNANNSLPYTQVVTTGSIGYVDDTRAFNTAGVGVGAAGGLLAVKYNVSQPTYVNEVKVKFAASAGNVASYQLVLLDATGAGGTPNAVLYSTPARARTAVVSDVTLPVPSIRVTGAFYVAIRELTTNASVAYQVEDPLRASTFYFQVPGGGWTAVNTTALRTRIALDATVGTQLSCPIVADATFSAITGTSATLTLSGVPSTGTGYTVIYGPSGFDPASAGTTITGTGPTFSLTSLTVGTTYDVYVRSACGSTDQSALVGPFRLTTPFPAITTFPYKEGFEGVAAGSLPNGMTVANVNNDAQTWRVASSYLEGTTSLPLGDASTNAMLYRFNAAAAADDWFFTPALSLQAGTRYQLSFRYGMYNIFNTVYPERMEVKYGTSATPAGQTNLLWNNDNIVIPYVNNSPYQTANATSTPSVATITPTTSGNYYIGFHAKSTANQYLLMVDNIEVAVSTVTASSEALTRAITMFPNPTAGELAIDVRGANTKGALQVEVLNMLGQRVHTASIRNNFENKVNLSNLANGMYIVKILAGNEYMVGNVTIQK</sequence>
<evidence type="ECO:0000313" key="3">
    <source>
        <dbReference type="EMBL" id="UPL49534.1"/>
    </source>
</evidence>
<dbReference type="InterPro" id="IPR003961">
    <property type="entry name" value="FN3_dom"/>
</dbReference>
<evidence type="ECO:0000259" key="2">
    <source>
        <dbReference type="PROSITE" id="PS50853"/>
    </source>
</evidence>
<name>A0ABY4JCB6_9BACT</name>
<keyword evidence="1" id="KW-0732">Signal</keyword>
<dbReference type="InterPro" id="IPR013783">
    <property type="entry name" value="Ig-like_fold"/>
</dbReference>
<dbReference type="InterPro" id="IPR036116">
    <property type="entry name" value="FN3_sf"/>
</dbReference>
<feature type="domain" description="Fibronectin type-III" evidence="2">
    <location>
        <begin position="538"/>
        <end position="629"/>
    </location>
</feature>
<feature type="chain" id="PRO_5045896643" evidence="1">
    <location>
        <begin position="30"/>
        <end position="905"/>
    </location>
</feature>
<organism evidence="3 4">
    <name type="scientific">Hymenobacter sublimis</name>
    <dbReference type="NCBI Taxonomy" id="2933777"/>
    <lineage>
        <taxon>Bacteria</taxon>
        <taxon>Pseudomonadati</taxon>
        <taxon>Bacteroidota</taxon>
        <taxon>Cytophagia</taxon>
        <taxon>Cytophagales</taxon>
        <taxon>Hymenobacteraceae</taxon>
        <taxon>Hymenobacter</taxon>
    </lineage>
</organism>
<protein>
    <submittedName>
        <fullName evidence="3">T9SS type A sorting domain-containing protein</fullName>
    </submittedName>
</protein>
<dbReference type="Gene3D" id="2.60.120.200">
    <property type="match status" value="1"/>
</dbReference>
<evidence type="ECO:0000256" key="1">
    <source>
        <dbReference type="SAM" id="SignalP"/>
    </source>
</evidence>
<keyword evidence="4" id="KW-1185">Reference proteome</keyword>
<dbReference type="Gene3D" id="2.60.40.10">
    <property type="entry name" value="Immunoglobulins"/>
    <property type="match status" value="1"/>
</dbReference>
<dbReference type="InterPro" id="IPR026444">
    <property type="entry name" value="Secre_tail"/>
</dbReference>
<dbReference type="RefSeq" id="WP_247975707.1">
    <property type="nucleotide sequence ID" value="NZ_CP095848.1"/>
</dbReference>
<dbReference type="NCBIfam" id="NF038128">
    <property type="entry name" value="choice_anch_J"/>
    <property type="match status" value="1"/>
</dbReference>